<dbReference type="InterPro" id="IPR027417">
    <property type="entry name" value="P-loop_NTPase"/>
</dbReference>
<evidence type="ECO:0000256" key="7">
    <source>
        <dbReference type="ARBA" id="ARBA00023136"/>
    </source>
</evidence>
<keyword evidence="3" id="KW-1003">Cell membrane</keyword>
<dbReference type="GO" id="GO:0005524">
    <property type="term" value="F:ATP binding"/>
    <property type="evidence" value="ECO:0007669"/>
    <property type="project" value="InterPro"/>
</dbReference>
<dbReference type="Pfam" id="PF13304">
    <property type="entry name" value="AAA_21"/>
    <property type="match status" value="1"/>
</dbReference>
<evidence type="ECO:0000256" key="2">
    <source>
        <dbReference type="ARBA" id="ARBA00022448"/>
    </source>
</evidence>
<dbReference type="EMBL" id="CP011309">
    <property type="protein sequence ID" value="AKF28581.1"/>
    <property type="molecule type" value="Genomic_DNA"/>
</dbReference>
<dbReference type="Proteomes" id="UP000034037">
    <property type="component" value="Chromosome"/>
</dbReference>
<dbReference type="SUPFAM" id="SSF52540">
    <property type="entry name" value="P-loop containing nucleoside triphosphate hydrolases"/>
    <property type="match status" value="1"/>
</dbReference>
<dbReference type="GO" id="GO:0005886">
    <property type="term" value="C:plasma membrane"/>
    <property type="evidence" value="ECO:0007669"/>
    <property type="project" value="UniProtKB-SubCell"/>
</dbReference>
<dbReference type="InterPro" id="IPR051535">
    <property type="entry name" value="Siderophore_ABC-ATPase"/>
</dbReference>
<proteinExistence type="predicted"/>
<dbReference type="GO" id="GO:0006302">
    <property type="term" value="P:double-strand break repair"/>
    <property type="evidence" value="ECO:0007669"/>
    <property type="project" value="InterPro"/>
</dbReference>
<dbReference type="InterPro" id="IPR003593">
    <property type="entry name" value="AAA+_ATPase"/>
</dbReference>
<sequence>MMPYITDIAALEHVGVAAAWTEKVPAFRVLREKRTLDFRAPITVITGENGVGKSTLLEAIAINAGFDTAGGEHTGKFKPSDNPLQTVAKAHKGKEPMRGYFLRAETHFNVASGYRDEAPGWVNLHHMSHGESVMHIVQNAFVGKGLYLMDEPEAGLSFIRQMAILAELNFLAESGAQIIIVTHSPVLMAIPGAEIWEFSASGELHRGFDFEVTTAFRALRDFFEDPEEIAEYMMDVMMDAKEEP</sequence>
<keyword evidence="2" id="KW-0813">Transport</keyword>
<evidence type="ECO:0000256" key="3">
    <source>
        <dbReference type="ARBA" id="ARBA00022475"/>
    </source>
</evidence>
<dbReference type="PANTHER" id="PTHR42771:SF2">
    <property type="entry name" value="IRON(3+)-HYDROXAMATE IMPORT ATP-BINDING PROTEIN FHUC"/>
    <property type="match status" value="1"/>
</dbReference>
<evidence type="ECO:0000259" key="8">
    <source>
        <dbReference type="SMART" id="SM00382"/>
    </source>
</evidence>
<evidence type="ECO:0000256" key="6">
    <source>
        <dbReference type="ARBA" id="ARBA00023065"/>
    </source>
</evidence>
<dbReference type="GO" id="GO:0006826">
    <property type="term" value="P:iron ion transport"/>
    <property type="evidence" value="ECO:0007669"/>
    <property type="project" value="UniProtKB-KW"/>
</dbReference>
<dbReference type="AlphaFoldDB" id="A0A0F6Z736"/>
<evidence type="ECO:0000256" key="1">
    <source>
        <dbReference type="ARBA" id="ARBA00004202"/>
    </source>
</evidence>
<evidence type="ECO:0000313" key="9">
    <source>
        <dbReference type="EMBL" id="AKF28581.1"/>
    </source>
</evidence>
<evidence type="ECO:0000256" key="4">
    <source>
        <dbReference type="ARBA" id="ARBA00022496"/>
    </source>
</evidence>
<reference evidence="9 10" key="1">
    <citation type="submission" date="2015-04" db="EMBL/GenBank/DDBJ databases">
        <title>Complete Genome Sequence of Brevibacterium flavum ATCC 15168.</title>
        <authorList>
            <person name="Ahn J."/>
            <person name="Park G."/>
            <person name="Jeon W."/>
            <person name="Jang Y."/>
            <person name="Jang M."/>
            <person name="Lee H."/>
            <person name="Lee H."/>
        </authorList>
    </citation>
    <scope>NUCLEOTIDE SEQUENCE [LARGE SCALE GENOMIC DNA]</scope>
    <source>
        <strain evidence="9 10">ATCC 15168</strain>
    </source>
</reference>
<keyword evidence="7" id="KW-0472">Membrane</keyword>
<name>A0A0F6Z736_9CORY</name>
<organism evidence="9 10">
    <name type="scientific">[Brevibacterium] flavum</name>
    <dbReference type="NCBI Taxonomy" id="92706"/>
    <lineage>
        <taxon>Bacteria</taxon>
        <taxon>Bacillati</taxon>
        <taxon>Actinomycetota</taxon>
        <taxon>Actinomycetes</taxon>
        <taxon>Mycobacteriales</taxon>
        <taxon>Corynebacteriaceae</taxon>
        <taxon>Corynebacterium</taxon>
    </lineage>
</organism>
<gene>
    <name evidence="9" type="ORF">YH66_14130</name>
</gene>
<dbReference type="PATRIC" id="fig|92706.3.peg.2966"/>
<dbReference type="Gene3D" id="3.40.50.300">
    <property type="entry name" value="P-loop containing nucleotide triphosphate hydrolases"/>
    <property type="match status" value="2"/>
</dbReference>
<dbReference type="RefSeq" id="WP_003862747.1">
    <property type="nucleotide sequence ID" value="NZ_CP011309.1"/>
</dbReference>
<dbReference type="SMART" id="SM00382">
    <property type="entry name" value="AAA"/>
    <property type="match status" value="1"/>
</dbReference>
<dbReference type="InterPro" id="IPR003959">
    <property type="entry name" value="ATPase_AAA_core"/>
</dbReference>
<protein>
    <submittedName>
        <fullName evidence="9">ABC transporter ATPase</fullName>
    </submittedName>
</protein>
<keyword evidence="4" id="KW-0410">Iron transport</keyword>
<comment type="subcellular location">
    <subcellularLocation>
        <location evidence="1">Cell membrane</location>
        <topology evidence="1">Peripheral membrane protein</topology>
    </subcellularLocation>
</comment>
<evidence type="ECO:0000313" key="10">
    <source>
        <dbReference type="Proteomes" id="UP000034037"/>
    </source>
</evidence>
<dbReference type="InterPro" id="IPR038729">
    <property type="entry name" value="Rad50/SbcC_AAA"/>
</dbReference>
<keyword evidence="5" id="KW-0408">Iron</keyword>
<feature type="domain" description="AAA+ ATPase" evidence="8">
    <location>
        <begin position="39"/>
        <end position="202"/>
    </location>
</feature>
<dbReference type="GO" id="GO:0016887">
    <property type="term" value="F:ATP hydrolysis activity"/>
    <property type="evidence" value="ECO:0007669"/>
    <property type="project" value="InterPro"/>
</dbReference>
<keyword evidence="6" id="KW-0406">Ion transport</keyword>
<keyword evidence="10" id="KW-1185">Reference proteome</keyword>
<dbReference type="PANTHER" id="PTHR42771">
    <property type="entry name" value="IRON(3+)-HYDROXAMATE IMPORT ATP-BINDING PROTEIN FHUC"/>
    <property type="match status" value="1"/>
</dbReference>
<accession>A0A0F6Z736</accession>
<dbReference type="Pfam" id="PF13476">
    <property type="entry name" value="AAA_23"/>
    <property type="match status" value="1"/>
</dbReference>
<dbReference type="HOGENOM" id="CLU_079631_0_1_11"/>
<evidence type="ECO:0000256" key="5">
    <source>
        <dbReference type="ARBA" id="ARBA00023004"/>
    </source>
</evidence>